<dbReference type="CDD" id="cd11753">
    <property type="entry name" value="GH94N_ChvB_NdvB_2_like"/>
    <property type="match status" value="1"/>
</dbReference>
<keyword evidence="4" id="KW-1133">Transmembrane helix</keyword>
<dbReference type="SUPFAM" id="SSF74650">
    <property type="entry name" value="Galactose mutarotase-like"/>
    <property type="match status" value="2"/>
</dbReference>
<dbReference type="InterPro" id="IPR037824">
    <property type="entry name" value="GH94N_2_NdvB"/>
</dbReference>
<feature type="region of interest" description="Disordered" evidence="3">
    <location>
        <begin position="1"/>
        <end position="27"/>
    </location>
</feature>
<evidence type="ECO:0000259" key="7">
    <source>
        <dbReference type="Pfam" id="PF17167"/>
    </source>
</evidence>
<organism evidence="8 9">
    <name type="scientific">Gemmata algarum</name>
    <dbReference type="NCBI Taxonomy" id="2975278"/>
    <lineage>
        <taxon>Bacteria</taxon>
        <taxon>Pseudomonadati</taxon>
        <taxon>Planctomycetota</taxon>
        <taxon>Planctomycetia</taxon>
        <taxon>Gemmatales</taxon>
        <taxon>Gemmataceae</taxon>
        <taxon>Gemmata</taxon>
    </lineage>
</organism>
<sequence>MERSLSSKRHDPSPQVPTTEPFRGDLLGPDRLADLARSLAALPAHVNPGSHALLARLRDNAVVLRAARDAAAEAARAEPLMPDAEWLLDNFFVIEDVLREVRTDLPRGYADELPVAADGPHRGYPRVYALAVELVTHTDSHLDDGQLLRFVRAYQEAAPLTTGELWAVPIMLRLALIENLRRLADQMLRTRTERARAVEWVGRTETGANRPLPEGSSDAFLVGWHQAVRDLSETNPGISDVPGDLSEVLRREHRRQAANQVSVGNCVTSLRLLNAIDWGQFFEHASLVEEVLRAEPTGVYRHQDAATRDRYRQAVEQLAKAARRDEADVARHALARAAQGASPRERHLGYYLVAEGRGAFARTLGCRFKFRDRWRALLTDRPNLTYFGGLTLITVSLVALAIGLAALVTSSVWLLVLVGLAVLLPASEVAVAVVNAAVCRVLPPRVLPKLDFNSGVPAEWRTIVVIPGMLTKPESAAALCERLELHYLANPDPQFRFALLTDWADAPTETTPNDAALVKVAADGIRKLNERHARGKPDVFYLFHRKRQLNVSEGAWMGWERKRGKLDEFNRLLKGDTSTSYTVQTGDAAVIEARFVLTLDADTVLPRDAARRLVATLAHPLNRPVLSADGRRVVAGYGILQPRVSFLYKTGLRSLFARIFAGSAGIDPYSSASSDVYQDLFGWGTFTGKGLYDLDAFHATAGHAFPENSILSHDLIESNYARCGLVTDVEVFDDFPAKYHAYAKREHRWVRGDWQLLPWLGLTVPTADGRKPNVLTLLGRWKVLDNLRRSLMSAALVALLALGWTALPGAAWAWSLAVLAVLAVPLLLQLVLQGLDFVSSRTPGAVLRGARQNLPATFWQLVLAAVFLPNQASLALDAVGRTLRRLFVTRRQMLEWETAAAAEARLGSGLQQFVRSMWQALALAVGLAALVAWTSPGALWAAGPWLVAWALSPVVAWLVSRPLKDAEAPLAAADEAELRRTARKTWRFFETFVTAEDNWLPPDNYQEDPRGVVAHRTSPTNKGLLLLSTLSAHDLGYATLTELVTRVSNTFDTLDRMERFRGHFLNWYETTTLRPLPPDYVSTVDSGNLLGCLLAVKNGLWAKADEVVPSPAAPRGLLDTLNLAAENLPAGAADALRTHLATAPASLLAWADWLEGADKLARSLSSLQGAGAWGPALVAQIQALRVELETVCPWLPALRALSPGERGAAPLGELDTPNSPRHWAKRLPALRAELESRSVAGPLFESLGQSRAADLIARLEEAAARAERFADAMDFGFLYNDSRHLFSIGYNVPLERLDSAHYDLLASEAALTSFLAVARGVVPRKHWFQLGRLVTTAGGAPGLISWGGTMFEYLMPRLLLAPPRGTMLDVAHHATVARHIEYGVETGTPWGVSESGFAVVSAEGDYQYQSFGVPGMGLKRGLGKDLVVAPYATLLATMVDATAAIGNFTMLRGAGGEGEYGFYEAIDFTRDRLKKGERWRVVKSYMAHHQGMGLCAITNRLLGDVHCRRLHAEPAVRAVELLLQERVPLDAPEVRAPDTETEGATPATAASEVSRRLTTAATPAPRCQLLSNGQYTVLVTNAGGGFSSRRGLAVNKWRTDPTRDPHGSFVYVRDPATGVEWSAGHQPLCTPADYYEVIFSADKAELRRRDGFIETQTEVVVAPDHDAEVRRVTLVNHDARPRALDVTSLVEVVLNDQRADLAHPAFGKLFLETEWVPQYDALVCRRRPRAPSQKPVFAVHLVAADEHAGRATEHETDRAKFLGRRRGPGEPEALTKRLSGTVGSVLDPVFALRKTVRIPAGGRATLAFVTAVADTREAALALADHYHALPAADRAFDLAWAHSRVELRHLGITAADSHVFQRLAGHVLFPPAALRSVAALRENRFGQPGLWRSGISGDVPIVAVCVSDGDGMPLARQALKAHAFWRGRGFAVDLVLLADRPASYREELYQDLAALARASDSRDVIDRPGGVFVRKVQPGSEDRTLILAAARVVLYGDRGTLADQIDAVARGSKLPADLVPTRAGEPNVTECSAEEGLRFFNGTGGFSPDGREYVVIGTPPAPWINVIANPVVGCLATDAGPGATWAGNSQSNRLTPWANDPVTDPPVEVVYLRDEETGHSWSATARPCGGPTETRHGHGYTTYTADRDGLGTELTLFVPVADPVKVLRLKVTNRAGRARRLSAALFADWVLGTNREHTATHVVTEVDPNSGTLLARCAFNEDFGSAVAFADVSLRPRTLTGDRTEFLGRNRSPGSPAALRRVGLSDLTGPALDPCAALLGRFELAADGTAEIVFVMGQAGDAATAAKLATEYRDPARAERALREVVAAWERRLSTVRVRTPEPGLDVLVNGWLPYQVLACRFWGRTALYQSGGAYGFRDQLQDAMALLYAEPVQAREQILRAAAHQFPEGDVLHWWHPPTGRGVRTRFSDDFLWLPYAVAQYVAVTNDTTVLTEEVPFLRGPALKAEEQEEYFQPTVSEQAAPIFEHCLRALAHGWKLGPHGLPLMGCGDWNDGMNLVGAGGTGESVWVAWFQILVRKQFAELAAGHGDPDTSRRLAAEAEQLRGAVEKHAWDGDWYLRAWFDDGTPLGARANDECRIDSLGQSWAVLSGAGDPDRARRGVNAALEHLVDRDARLVKLFAPPFDRGALEPGYIKGYVPGIRENGGQYTHAAIWLVQALAGLGRGTEAVALWNMLNPLAHTTTPESVERYKVEPYVVAADVYGVPPHVGRGGWTWYTGSAAWLYRAALETILGFTKRGDRLSFNPRVPSEWSAFEIEYRHGSSMYRCRIENPDKAESGVREVWLDGTQLPELAILLRDDGREHAVRVVLGAKSAN</sequence>
<keyword evidence="4" id="KW-0812">Transmembrane</keyword>
<dbReference type="RefSeq" id="WP_320687278.1">
    <property type="nucleotide sequence ID" value="NZ_JAXBLV010000183.1"/>
</dbReference>
<name>A0ABU5F083_9BACT</name>
<dbReference type="InterPro" id="IPR011013">
    <property type="entry name" value="Gal_mutarotase_sf_dom"/>
</dbReference>
<dbReference type="Gene3D" id="2.60.420.10">
    <property type="entry name" value="Maltose phosphorylase, domain 3"/>
    <property type="match status" value="1"/>
</dbReference>
<feature type="domain" description="Glycosyl hydrolase 94 supersandwich" evidence="5">
    <location>
        <begin position="2053"/>
        <end position="2315"/>
    </location>
</feature>
<dbReference type="InterPro" id="IPR012341">
    <property type="entry name" value="6hp_glycosidase-like_sf"/>
</dbReference>
<dbReference type="InterPro" id="IPR033432">
    <property type="entry name" value="GH94_catalytic"/>
</dbReference>
<evidence type="ECO:0000256" key="3">
    <source>
        <dbReference type="SAM" id="MobiDB-lite"/>
    </source>
</evidence>
<dbReference type="InterPro" id="IPR037820">
    <property type="entry name" value="GH94N_NdvB"/>
</dbReference>
<evidence type="ECO:0000256" key="1">
    <source>
        <dbReference type="ARBA" id="ARBA00022676"/>
    </source>
</evidence>
<dbReference type="GO" id="GO:0016740">
    <property type="term" value="F:transferase activity"/>
    <property type="evidence" value="ECO:0007669"/>
    <property type="project" value="UniProtKB-KW"/>
</dbReference>
<dbReference type="Gene3D" id="2.70.98.40">
    <property type="entry name" value="Glycoside hydrolase, family 65, N-terminal domain"/>
    <property type="match status" value="2"/>
</dbReference>
<evidence type="ECO:0000259" key="6">
    <source>
        <dbReference type="Pfam" id="PF10091"/>
    </source>
</evidence>
<dbReference type="InterPro" id="IPR019282">
    <property type="entry name" value="Glycoamylase-like_cons_dom"/>
</dbReference>
<keyword evidence="4" id="KW-0472">Membrane</keyword>
<dbReference type="Pfam" id="PF17167">
    <property type="entry name" value="Glyco_hydro_94"/>
    <property type="match status" value="1"/>
</dbReference>
<dbReference type="InterPro" id="IPR008928">
    <property type="entry name" value="6-hairpin_glycosidase_sf"/>
</dbReference>
<feature type="transmembrane region" description="Helical" evidence="4">
    <location>
        <begin position="913"/>
        <end position="933"/>
    </location>
</feature>
<dbReference type="InterPro" id="IPR037018">
    <property type="entry name" value="GH65_N"/>
</dbReference>
<dbReference type="Proteomes" id="UP001272242">
    <property type="component" value="Unassembled WGS sequence"/>
</dbReference>
<feature type="domain" description="Glycoamylase-like" evidence="6">
    <location>
        <begin position="1301"/>
        <end position="1500"/>
    </location>
</feature>
<protein>
    <submittedName>
        <fullName evidence="8">Glycosyl transferase family 36</fullName>
    </submittedName>
</protein>
<evidence type="ECO:0000256" key="2">
    <source>
        <dbReference type="ARBA" id="ARBA00022679"/>
    </source>
</evidence>
<dbReference type="CDD" id="cd11756">
    <property type="entry name" value="GH94N_ChvB_NdvB_1_like"/>
    <property type="match status" value="1"/>
</dbReference>
<dbReference type="InterPro" id="IPR010383">
    <property type="entry name" value="Glyco_hydrolase_94_b-supersand"/>
</dbReference>
<feature type="transmembrane region" description="Helical" evidence="4">
    <location>
        <begin position="413"/>
        <end position="439"/>
    </location>
</feature>
<evidence type="ECO:0000313" key="8">
    <source>
        <dbReference type="EMBL" id="MDY3560750.1"/>
    </source>
</evidence>
<feature type="compositionally biased region" description="Basic and acidic residues" evidence="3">
    <location>
        <begin position="1"/>
        <end position="12"/>
    </location>
</feature>
<dbReference type="SUPFAM" id="SSF48208">
    <property type="entry name" value="Six-hairpin glycosidases"/>
    <property type="match status" value="1"/>
</dbReference>
<dbReference type="Gene3D" id="1.50.10.10">
    <property type="match status" value="1"/>
</dbReference>
<gene>
    <name evidence="8" type="ORF">R5W23_001996</name>
</gene>
<feature type="domain" description="Glycosyl hydrolase 94 catalytic" evidence="7">
    <location>
        <begin position="2329"/>
        <end position="2752"/>
    </location>
</feature>
<keyword evidence="9" id="KW-1185">Reference proteome</keyword>
<proteinExistence type="predicted"/>
<evidence type="ECO:0000256" key="4">
    <source>
        <dbReference type="SAM" id="Phobius"/>
    </source>
</evidence>
<feature type="transmembrane region" description="Helical" evidence="4">
    <location>
        <begin position="384"/>
        <end position="407"/>
    </location>
</feature>
<dbReference type="Pfam" id="PF10091">
    <property type="entry name" value="Glycoamylase"/>
    <property type="match status" value="1"/>
</dbReference>
<dbReference type="Gene3D" id="1.50.10.140">
    <property type="match status" value="1"/>
</dbReference>
<dbReference type="Pfam" id="PF06165">
    <property type="entry name" value="GH94_b-supersand"/>
    <property type="match status" value="2"/>
</dbReference>
<accession>A0ABU5F083</accession>
<dbReference type="PANTHER" id="PTHR37469">
    <property type="entry name" value="CELLOBIONIC ACID PHOSPHORYLASE-RELATED"/>
    <property type="match status" value="1"/>
</dbReference>
<keyword evidence="1" id="KW-0328">Glycosyltransferase</keyword>
<reference evidence="9" key="1">
    <citation type="journal article" date="2023" name="Mar. Drugs">
        <title>Gemmata algarum, a Novel Planctomycete Isolated from an Algal Mat, Displays Antimicrobial Activity.</title>
        <authorList>
            <person name="Kumar G."/>
            <person name="Kallscheuer N."/>
            <person name="Kashif M."/>
            <person name="Ahamad S."/>
            <person name="Jagadeeshwari U."/>
            <person name="Pannikurungottu S."/>
            <person name="Haufschild T."/>
            <person name="Kabuu M."/>
            <person name="Sasikala C."/>
            <person name="Jogler C."/>
            <person name="Ramana C."/>
        </authorList>
    </citation>
    <scope>NUCLEOTIDE SEQUENCE [LARGE SCALE GENOMIC DNA]</scope>
    <source>
        <strain evidence="9">JC673</strain>
    </source>
</reference>
<feature type="domain" description="Glycosyl hydrolase 94 supersandwich" evidence="5">
    <location>
        <begin position="1553"/>
        <end position="1827"/>
    </location>
</feature>
<dbReference type="SMART" id="SM01068">
    <property type="entry name" value="CBM_X"/>
    <property type="match status" value="2"/>
</dbReference>
<evidence type="ECO:0000259" key="5">
    <source>
        <dbReference type="Pfam" id="PF06165"/>
    </source>
</evidence>
<feature type="region of interest" description="Disordered" evidence="3">
    <location>
        <begin position="1535"/>
        <end position="1555"/>
    </location>
</feature>
<evidence type="ECO:0000313" key="9">
    <source>
        <dbReference type="Proteomes" id="UP001272242"/>
    </source>
</evidence>
<feature type="transmembrane region" description="Helical" evidence="4">
    <location>
        <begin position="813"/>
        <end position="832"/>
    </location>
</feature>
<comment type="caution">
    <text evidence="8">The sequence shown here is derived from an EMBL/GenBank/DDBJ whole genome shotgun (WGS) entry which is preliminary data.</text>
</comment>
<dbReference type="PANTHER" id="PTHR37469:SF2">
    <property type="entry name" value="CELLOBIONIC ACID PHOSPHORYLASE"/>
    <property type="match status" value="1"/>
</dbReference>
<dbReference type="InterPro" id="IPR052047">
    <property type="entry name" value="GH94_Enzymes"/>
</dbReference>
<keyword evidence="2 8" id="KW-0808">Transferase</keyword>
<dbReference type="EMBL" id="JAXBLV010000183">
    <property type="protein sequence ID" value="MDY3560750.1"/>
    <property type="molecule type" value="Genomic_DNA"/>
</dbReference>